<dbReference type="GO" id="GO:0042148">
    <property type="term" value="P:DNA strand invasion"/>
    <property type="evidence" value="ECO:0007669"/>
    <property type="project" value="TreeGrafter"/>
</dbReference>
<dbReference type="FunFam" id="3.40.50.300:FF:002052">
    <property type="entry name" value="DNA repair protein RAD51 homolog"/>
    <property type="match status" value="1"/>
</dbReference>
<feature type="domain" description="RecA family profile 1" evidence="5">
    <location>
        <begin position="81"/>
        <end position="252"/>
    </location>
</feature>
<dbReference type="SMART" id="SM00382">
    <property type="entry name" value="AAA"/>
    <property type="match status" value="1"/>
</dbReference>
<dbReference type="GO" id="GO:0000730">
    <property type="term" value="P:DNA recombinase assembly"/>
    <property type="evidence" value="ECO:0007669"/>
    <property type="project" value="TreeGrafter"/>
</dbReference>
<dbReference type="NCBIfam" id="NF003301">
    <property type="entry name" value="PRK04301.1"/>
    <property type="match status" value="1"/>
</dbReference>
<dbReference type="PROSITE" id="PS50163">
    <property type="entry name" value="RECA_3"/>
    <property type="match status" value="1"/>
</dbReference>
<evidence type="ECO:0000256" key="2">
    <source>
        <dbReference type="ARBA" id="ARBA00022840"/>
    </source>
</evidence>
<keyword evidence="8" id="KW-1185">Reference proteome</keyword>
<dbReference type="GO" id="GO:0003690">
    <property type="term" value="F:double-stranded DNA binding"/>
    <property type="evidence" value="ECO:0007669"/>
    <property type="project" value="TreeGrafter"/>
</dbReference>
<dbReference type="PANTHER" id="PTHR22942">
    <property type="entry name" value="RECA/RAD51/RADA DNA STRAND-PAIRING FAMILY MEMBER"/>
    <property type="match status" value="1"/>
</dbReference>
<dbReference type="InterPro" id="IPR013632">
    <property type="entry name" value="Rad51_C"/>
</dbReference>
<protein>
    <submittedName>
        <fullName evidence="7">DNA repair protein RAD51 homolog 1</fullName>
    </submittedName>
</protein>
<keyword evidence="1 4" id="KW-0547">Nucleotide-binding</keyword>
<evidence type="ECO:0000256" key="4">
    <source>
        <dbReference type="RuleBase" id="RU003422"/>
    </source>
</evidence>
<dbReference type="STRING" id="41875.K8EMS9"/>
<name>K8EMS9_9CHLO</name>
<gene>
    <name evidence="7" type="ordered locus">Bathy13g01610</name>
</gene>
<dbReference type="GeneID" id="19012113"/>
<dbReference type="InterPro" id="IPR027417">
    <property type="entry name" value="P-loop_NTPase"/>
</dbReference>
<dbReference type="GO" id="GO:0000794">
    <property type="term" value="C:condensed nuclear chromosome"/>
    <property type="evidence" value="ECO:0007669"/>
    <property type="project" value="TreeGrafter"/>
</dbReference>
<dbReference type="GO" id="GO:0005524">
    <property type="term" value="F:ATP binding"/>
    <property type="evidence" value="ECO:0007669"/>
    <property type="project" value="UniProtKB-KW"/>
</dbReference>
<dbReference type="Pfam" id="PF08423">
    <property type="entry name" value="Rad51"/>
    <property type="match status" value="1"/>
</dbReference>
<dbReference type="PIRSF" id="PIRSF005856">
    <property type="entry name" value="Rad51"/>
    <property type="match status" value="1"/>
</dbReference>
<evidence type="ECO:0000259" key="6">
    <source>
        <dbReference type="PROSITE" id="PS50163"/>
    </source>
</evidence>
<dbReference type="PANTHER" id="PTHR22942:SF30">
    <property type="entry name" value="MEIOTIC RECOMBINATION PROTEIN DMC1_LIM15 HOMOLOG"/>
    <property type="match status" value="1"/>
</dbReference>
<evidence type="ECO:0000313" key="8">
    <source>
        <dbReference type="Proteomes" id="UP000198341"/>
    </source>
</evidence>
<dbReference type="GO" id="GO:0007131">
    <property type="term" value="P:reciprocal meiotic recombination"/>
    <property type="evidence" value="ECO:0007669"/>
    <property type="project" value="TreeGrafter"/>
</dbReference>
<dbReference type="SUPFAM" id="SSF47794">
    <property type="entry name" value="Rad51 N-terminal domain-like"/>
    <property type="match status" value="1"/>
</dbReference>
<reference evidence="7 8" key="1">
    <citation type="submission" date="2011-10" db="EMBL/GenBank/DDBJ databases">
        <authorList>
            <person name="Genoscope - CEA"/>
        </authorList>
    </citation>
    <scope>NUCLEOTIDE SEQUENCE [LARGE SCALE GENOMIC DNA]</scope>
    <source>
        <strain evidence="7 8">RCC 1105</strain>
    </source>
</reference>
<dbReference type="eggNOG" id="KOG1434">
    <property type="taxonomic scope" value="Eukaryota"/>
</dbReference>
<keyword evidence="3" id="KW-0238">DNA-binding</keyword>
<sequence length="321" mass="35051">MCIDSLQSFGVSATDLKKAKEAGFNTVRSLVMHSKSNLLDVRGFSDAKVDKLLEACKKALSNPSELGGFVTAATFREMRKDVVRITTGSKAVDEVLAGGIQTRSITEIHGEWRCGKTQLCHTLAVSTQLPFEMGGGYAKVAYIDTEGTFRSERILEIAERYGMDGEAVLENIMIARTFTHEQMEDALLAIAGKMAEEPFKLLIVDSVMAHYRVDFTGRGELSGRQQRLGQFMSKLSKLADEFNLAIVCTNQVQSDPGAMAFAGVEPKKPIGGHVLAHASTIRLCVRKGRAEARVLKVMQGPDLKEQDAEFMISNGGVVDIE</sequence>
<dbReference type="InterPro" id="IPR020587">
    <property type="entry name" value="RecA_monomer-monomer_interface"/>
</dbReference>
<evidence type="ECO:0000313" key="7">
    <source>
        <dbReference type="EMBL" id="CCO19289.1"/>
    </source>
</evidence>
<dbReference type="GO" id="GO:0006312">
    <property type="term" value="P:mitotic recombination"/>
    <property type="evidence" value="ECO:0007669"/>
    <property type="project" value="TreeGrafter"/>
</dbReference>
<dbReference type="Gene3D" id="3.40.50.300">
    <property type="entry name" value="P-loop containing nucleotide triphosphate hydrolases"/>
    <property type="match status" value="1"/>
</dbReference>
<organism evidence="7 8">
    <name type="scientific">Bathycoccus prasinos</name>
    <dbReference type="NCBI Taxonomy" id="41875"/>
    <lineage>
        <taxon>Eukaryota</taxon>
        <taxon>Viridiplantae</taxon>
        <taxon>Chlorophyta</taxon>
        <taxon>Mamiellophyceae</taxon>
        <taxon>Mamiellales</taxon>
        <taxon>Bathycoccaceae</taxon>
        <taxon>Bathycoccus</taxon>
    </lineage>
</organism>
<dbReference type="InterPro" id="IPR016467">
    <property type="entry name" value="DNA_recomb/repair_RecA-like"/>
</dbReference>
<comment type="similarity">
    <text evidence="4">Belongs to the RecA family.</text>
</comment>
<dbReference type="GO" id="GO:0000150">
    <property type="term" value="F:DNA strand exchange activity"/>
    <property type="evidence" value="ECO:0007669"/>
    <property type="project" value="TreeGrafter"/>
</dbReference>
<accession>K8EMS9</accession>
<proteinExistence type="inferred from homology"/>
<dbReference type="KEGG" id="bpg:Bathy13g01610"/>
<evidence type="ECO:0000259" key="5">
    <source>
        <dbReference type="PROSITE" id="PS50162"/>
    </source>
</evidence>
<evidence type="ECO:0000256" key="1">
    <source>
        <dbReference type="ARBA" id="ARBA00022741"/>
    </source>
</evidence>
<dbReference type="OrthoDB" id="10251254at2759"/>
<dbReference type="Proteomes" id="UP000198341">
    <property type="component" value="Chromosome 13"/>
</dbReference>
<dbReference type="AlphaFoldDB" id="K8EMS9"/>
<dbReference type="InterPro" id="IPR010995">
    <property type="entry name" value="DNA_repair_Rad51/TF_NusA_a-hlx"/>
</dbReference>
<dbReference type="SUPFAM" id="SSF52540">
    <property type="entry name" value="P-loop containing nucleoside triphosphate hydrolases"/>
    <property type="match status" value="1"/>
</dbReference>
<feature type="domain" description="RecA family profile 2" evidence="6">
    <location>
        <begin position="258"/>
        <end position="321"/>
    </location>
</feature>
<dbReference type="EMBL" id="FO082266">
    <property type="protein sequence ID" value="CCO19289.1"/>
    <property type="molecule type" value="Genomic_DNA"/>
</dbReference>
<keyword evidence="2 4" id="KW-0067">ATP-binding</keyword>
<evidence type="ECO:0000256" key="3">
    <source>
        <dbReference type="ARBA" id="ARBA00023125"/>
    </source>
</evidence>
<dbReference type="Gene3D" id="1.10.150.20">
    <property type="entry name" value="5' to 3' exonuclease, C-terminal subdomain"/>
    <property type="match status" value="1"/>
</dbReference>
<dbReference type="GO" id="GO:0003697">
    <property type="term" value="F:single-stranded DNA binding"/>
    <property type="evidence" value="ECO:0007669"/>
    <property type="project" value="TreeGrafter"/>
</dbReference>
<dbReference type="RefSeq" id="XP_007509486.1">
    <property type="nucleotide sequence ID" value="XM_007509424.1"/>
</dbReference>
<dbReference type="GO" id="GO:0140664">
    <property type="term" value="F:ATP-dependent DNA damage sensor activity"/>
    <property type="evidence" value="ECO:0007669"/>
    <property type="project" value="InterPro"/>
</dbReference>
<dbReference type="GO" id="GO:0070192">
    <property type="term" value="P:chromosome organization involved in meiotic cell cycle"/>
    <property type="evidence" value="ECO:0007669"/>
    <property type="project" value="TreeGrafter"/>
</dbReference>
<dbReference type="InterPro" id="IPR003593">
    <property type="entry name" value="AAA+_ATPase"/>
</dbReference>
<dbReference type="PROSITE" id="PS50162">
    <property type="entry name" value="RECA_2"/>
    <property type="match status" value="1"/>
</dbReference>
<dbReference type="InterPro" id="IPR020588">
    <property type="entry name" value="RecA_ATP-bd"/>
</dbReference>